<protein>
    <submittedName>
        <fullName evidence="1">16866_t:CDS:1</fullName>
    </submittedName>
</protein>
<proteinExistence type="predicted"/>
<keyword evidence="2" id="KW-1185">Reference proteome</keyword>
<dbReference type="Proteomes" id="UP000789405">
    <property type="component" value="Unassembled WGS sequence"/>
</dbReference>
<sequence length="81" mass="9669">MRMQLFLLEDKYPDILFLPYDLSLTIQSFKQHNKIDNEASALLETLLKNKAQDPNWVVCWRLEPISNSLELLLWMEPTQNY</sequence>
<dbReference type="AlphaFoldDB" id="A0A9N9GME3"/>
<name>A0A9N9GME3_9GLOM</name>
<organism evidence="1 2">
    <name type="scientific">Dentiscutata erythropus</name>
    <dbReference type="NCBI Taxonomy" id="1348616"/>
    <lineage>
        <taxon>Eukaryota</taxon>
        <taxon>Fungi</taxon>
        <taxon>Fungi incertae sedis</taxon>
        <taxon>Mucoromycota</taxon>
        <taxon>Glomeromycotina</taxon>
        <taxon>Glomeromycetes</taxon>
        <taxon>Diversisporales</taxon>
        <taxon>Gigasporaceae</taxon>
        <taxon>Dentiscutata</taxon>
    </lineage>
</organism>
<gene>
    <name evidence="1" type="ORF">DERYTH_LOCUS8209</name>
</gene>
<dbReference type="EMBL" id="CAJVPY010004184">
    <property type="protein sequence ID" value="CAG8612405.1"/>
    <property type="molecule type" value="Genomic_DNA"/>
</dbReference>
<comment type="caution">
    <text evidence="1">The sequence shown here is derived from an EMBL/GenBank/DDBJ whole genome shotgun (WGS) entry which is preliminary data.</text>
</comment>
<evidence type="ECO:0000313" key="1">
    <source>
        <dbReference type="EMBL" id="CAG8612405.1"/>
    </source>
</evidence>
<reference evidence="1" key="1">
    <citation type="submission" date="2021-06" db="EMBL/GenBank/DDBJ databases">
        <authorList>
            <person name="Kallberg Y."/>
            <person name="Tangrot J."/>
            <person name="Rosling A."/>
        </authorList>
    </citation>
    <scope>NUCLEOTIDE SEQUENCE</scope>
    <source>
        <strain evidence="1">MA453B</strain>
    </source>
</reference>
<evidence type="ECO:0000313" key="2">
    <source>
        <dbReference type="Proteomes" id="UP000789405"/>
    </source>
</evidence>
<accession>A0A9N9GME3</accession>